<dbReference type="eggNOG" id="COG1840">
    <property type="taxonomic scope" value="Bacteria"/>
</dbReference>
<dbReference type="PROSITE" id="PS51257">
    <property type="entry name" value="PROKAR_LIPOPROTEIN"/>
    <property type="match status" value="1"/>
</dbReference>
<dbReference type="HOGENOM" id="CLU_026974_0_2_12"/>
<protein>
    <submittedName>
        <fullName evidence="3">Uncharacterized protein</fullName>
    </submittedName>
</protein>
<gene>
    <name evidence="3" type="ORF">HMPREF9194_01415</name>
</gene>
<dbReference type="OrthoDB" id="305758at2"/>
<dbReference type="SUPFAM" id="SSF53850">
    <property type="entry name" value="Periplasmic binding protein-like II"/>
    <property type="match status" value="1"/>
</dbReference>
<dbReference type="PIRSF" id="PIRSF002825">
    <property type="entry name" value="CfbpA"/>
    <property type="match status" value="1"/>
</dbReference>
<dbReference type="AlphaFoldDB" id="S3KFT1"/>
<comment type="caution">
    <text evidence="3">The sequence shown here is derived from an EMBL/GenBank/DDBJ whole genome shotgun (WGS) entry which is preliminary data.</text>
</comment>
<name>S3KFT1_TREMA</name>
<dbReference type="RefSeq" id="WP_016525693.1">
    <property type="nucleotide sequence ID" value="NZ_KE332518.1"/>
</dbReference>
<organism evidence="3 4">
    <name type="scientific">Treponema maltophilum ATCC 51939</name>
    <dbReference type="NCBI Taxonomy" id="1125699"/>
    <lineage>
        <taxon>Bacteria</taxon>
        <taxon>Pseudomonadati</taxon>
        <taxon>Spirochaetota</taxon>
        <taxon>Spirochaetia</taxon>
        <taxon>Spirochaetales</taxon>
        <taxon>Treponemataceae</taxon>
        <taxon>Treponema</taxon>
    </lineage>
</organism>
<reference evidence="3 4" key="1">
    <citation type="submission" date="2013-04" db="EMBL/GenBank/DDBJ databases">
        <title>The Genome Sequence of Treponema maltophilum ATCC 51939.</title>
        <authorList>
            <consortium name="The Broad Institute Genomics Platform"/>
            <person name="Earl A."/>
            <person name="Ward D."/>
            <person name="Feldgarden M."/>
            <person name="Gevers D."/>
            <person name="Leonetti C."/>
            <person name="Blanton J.M."/>
            <person name="Dewhirst F.E."/>
            <person name="Izard J."/>
            <person name="Walker B."/>
            <person name="Young S."/>
            <person name="Zeng Q."/>
            <person name="Gargeya S."/>
            <person name="Fitzgerald M."/>
            <person name="Haas B."/>
            <person name="Abouelleil A."/>
            <person name="Allen A.W."/>
            <person name="Alvarado L."/>
            <person name="Arachchi H.M."/>
            <person name="Berlin A.M."/>
            <person name="Chapman S.B."/>
            <person name="Gainer-Dewar J."/>
            <person name="Goldberg J."/>
            <person name="Griggs A."/>
            <person name="Gujja S."/>
            <person name="Hansen M."/>
            <person name="Howarth C."/>
            <person name="Imamovic A."/>
            <person name="Ireland A."/>
            <person name="Larimer J."/>
            <person name="McCowan C."/>
            <person name="Murphy C."/>
            <person name="Pearson M."/>
            <person name="Poon T.W."/>
            <person name="Priest M."/>
            <person name="Roberts A."/>
            <person name="Saif S."/>
            <person name="Shea T."/>
            <person name="Sisk P."/>
            <person name="Sykes S."/>
            <person name="Wortman J."/>
            <person name="Nusbaum C."/>
            <person name="Birren B."/>
        </authorList>
    </citation>
    <scope>NUCLEOTIDE SEQUENCE [LARGE SCALE GENOMIC DNA]</scope>
    <source>
        <strain evidence="3 4">ATCC 51939</strain>
    </source>
</reference>
<sequence length="340" mass="36668">MKKITGIIIAGLLALLMAGCSGKQAADKAAAGNSKNLVVYSPAPEKLLNMIIQEFQDKTGIKIELVQAGSGELLTRIKSESANPLADIMFAGGAESMEAFKEFFQVYKSPETEFVNKEYISSENLWTGVFVSPTVIMYNKNLVAEKDAPKGWATFADSKWKGHLAFADPTSSGSAYTTLSILLAAMDKGDGGWGFVRTYVKALDGNILSSSSAPHKGVSDGEYYMCITPEESVLQYLRAGAQHIGIIYAEEGTGAVPSAVGVVKNCPNAENAKKFVDFVLGKDVQGKIPEHLYRHVRTDLASSDGFKPLSDILMNNYDFLAASKNKAANIKQWNDIVVGK</sequence>
<feature type="chain" id="PRO_5004511054" evidence="2">
    <location>
        <begin position="26"/>
        <end position="340"/>
    </location>
</feature>
<dbReference type="PATRIC" id="fig|1125699.3.peg.1425"/>
<evidence type="ECO:0000256" key="2">
    <source>
        <dbReference type="SAM" id="SignalP"/>
    </source>
</evidence>
<keyword evidence="1 2" id="KW-0732">Signal</keyword>
<dbReference type="InterPro" id="IPR026045">
    <property type="entry name" value="Ferric-bd"/>
</dbReference>
<evidence type="ECO:0000313" key="3">
    <source>
        <dbReference type="EMBL" id="EPF31082.1"/>
    </source>
</evidence>
<feature type="signal peptide" evidence="2">
    <location>
        <begin position="1"/>
        <end position="25"/>
    </location>
</feature>
<dbReference type="STRING" id="1125699.HMPREF9194_01415"/>
<proteinExistence type="predicted"/>
<dbReference type="Pfam" id="PF13343">
    <property type="entry name" value="SBP_bac_6"/>
    <property type="match status" value="1"/>
</dbReference>
<dbReference type="PANTHER" id="PTHR30006">
    <property type="entry name" value="THIAMINE-BINDING PERIPLASMIC PROTEIN-RELATED"/>
    <property type="match status" value="1"/>
</dbReference>
<dbReference type="GO" id="GO:0030288">
    <property type="term" value="C:outer membrane-bounded periplasmic space"/>
    <property type="evidence" value="ECO:0007669"/>
    <property type="project" value="TreeGrafter"/>
</dbReference>
<dbReference type="PANTHER" id="PTHR30006:SF2">
    <property type="entry name" value="ABC TRANSPORTER SUBSTRATE-BINDING PROTEIN"/>
    <property type="match status" value="1"/>
</dbReference>
<accession>S3KFT1</accession>
<keyword evidence="4" id="KW-1185">Reference proteome</keyword>
<dbReference type="GO" id="GO:0030975">
    <property type="term" value="F:thiamine binding"/>
    <property type="evidence" value="ECO:0007669"/>
    <property type="project" value="TreeGrafter"/>
</dbReference>
<evidence type="ECO:0000313" key="4">
    <source>
        <dbReference type="Proteomes" id="UP000014541"/>
    </source>
</evidence>
<dbReference type="GO" id="GO:0015888">
    <property type="term" value="P:thiamine transport"/>
    <property type="evidence" value="ECO:0007669"/>
    <property type="project" value="TreeGrafter"/>
</dbReference>
<dbReference type="Gene3D" id="3.40.190.10">
    <property type="entry name" value="Periplasmic binding protein-like II"/>
    <property type="match status" value="2"/>
</dbReference>
<evidence type="ECO:0000256" key="1">
    <source>
        <dbReference type="ARBA" id="ARBA00022729"/>
    </source>
</evidence>
<dbReference type="Proteomes" id="UP000014541">
    <property type="component" value="Unassembled WGS sequence"/>
</dbReference>
<dbReference type="GO" id="GO:0030976">
    <property type="term" value="F:thiamine pyrophosphate binding"/>
    <property type="evidence" value="ECO:0007669"/>
    <property type="project" value="TreeGrafter"/>
</dbReference>
<dbReference type="EMBL" id="ATFF01000006">
    <property type="protein sequence ID" value="EPF31082.1"/>
    <property type="molecule type" value="Genomic_DNA"/>
</dbReference>